<evidence type="ECO:0000256" key="2">
    <source>
        <dbReference type="ARBA" id="ARBA00023134"/>
    </source>
</evidence>
<organism evidence="3 4">
    <name type="scientific">Mola mola</name>
    <name type="common">Ocean sunfish</name>
    <name type="synonym">Tetraodon mola</name>
    <dbReference type="NCBI Taxonomy" id="94237"/>
    <lineage>
        <taxon>Eukaryota</taxon>
        <taxon>Metazoa</taxon>
        <taxon>Chordata</taxon>
        <taxon>Craniata</taxon>
        <taxon>Vertebrata</taxon>
        <taxon>Euteleostomi</taxon>
        <taxon>Actinopterygii</taxon>
        <taxon>Neopterygii</taxon>
        <taxon>Teleostei</taxon>
        <taxon>Neoteleostei</taxon>
        <taxon>Acanthomorphata</taxon>
        <taxon>Eupercaria</taxon>
        <taxon>Tetraodontiformes</taxon>
        <taxon>Molidae</taxon>
        <taxon>Mola</taxon>
    </lineage>
</organism>
<name>A0A3Q3XB60_MOLML</name>
<reference evidence="3" key="1">
    <citation type="submission" date="2025-08" db="UniProtKB">
        <authorList>
            <consortium name="Ensembl"/>
        </authorList>
    </citation>
    <scope>IDENTIFICATION</scope>
</reference>
<dbReference type="InterPro" id="IPR001806">
    <property type="entry name" value="Small_GTPase"/>
</dbReference>
<dbReference type="SUPFAM" id="SSF52540">
    <property type="entry name" value="P-loop containing nucleoside triphosphate hydrolases"/>
    <property type="match status" value="1"/>
</dbReference>
<keyword evidence="1" id="KW-0547">Nucleotide-binding</keyword>
<sequence length="230" mass="26192">TMFAFPPPVSRERIIREFPKCYTPVSSLQLKKDWDIQAKSVCKDRAISTLKAGRTENVKGVFDRDYKATIGVDLEIERFEISRVPFSLQIWDIAGQEKFKCIASAYYRGAQVIVTVFDMADTHSLDLTCQWLAEAMRENEPDSCFIFLVGTKSDLCFIPYPLEERERTEKDAIGIATEINCIEMLIFIFLGENIQGFFFRVAALAFEKCILKDMENGVPAIIGHDDSISM</sequence>
<proteinExistence type="predicted"/>
<dbReference type="OMA" id="TEINCIE"/>
<keyword evidence="4" id="KW-1185">Reference proteome</keyword>
<evidence type="ECO:0000313" key="3">
    <source>
        <dbReference type="Ensembl" id="ENSMMOP00000028313.1"/>
    </source>
</evidence>
<dbReference type="PANTHER" id="PTHR47977">
    <property type="entry name" value="RAS-RELATED PROTEIN RAB"/>
    <property type="match status" value="1"/>
</dbReference>
<dbReference type="Pfam" id="PF00071">
    <property type="entry name" value="Ras"/>
    <property type="match status" value="1"/>
</dbReference>
<dbReference type="SMART" id="SM00175">
    <property type="entry name" value="RAB"/>
    <property type="match status" value="1"/>
</dbReference>
<protein>
    <submittedName>
        <fullName evidence="3">Uncharacterized protein</fullName>
    </submittedName>
</protein>
<dbReference type="GO" id="GO:0005525">
    <property type="term" value="F:GTP binding"/>
    <property type="evidence" value="ECO:0007669"/>
    <property type="project" value="UniProtKB-KW"/>
</dbReference>
<dbReference type="AlphaFoldDB" id="A0A3Q3XB60"/>
<dbReference type="InterPro" id="IPR050227">
    <property type="entry name" value="Rab"/>
</dbReference>
<reference evidence="3" key="2">
    <citation type="submission" date="2025-09" db="UniProtKB">
        <authorList>
            <consortium name="Ensembl"/>
        </authorList>
    </citation>
    <scope>IDENTIFICATION</scope>
</reference>
<dbReference type="PROSITE" id="PS51419">
    <property type="entry name" value="RAB"/>
    <property type="match status" value="1"/>
</dbReference>
<dbReference type="STRING" id="94237.ENSMMOP00000028313"/>
<dbReference type="Proteomes" id="UP000261620">
    <property type="component" value="Unplaced"/>
</dbReference>
<dbReference type="GO" id="GO:0003924">
    <property type="term" value="F:GTPase activity"/>
    <property type="evidence" value="ECO:0007669"/>
    <property type="project" value="InterPro"/>
</dbReference>
<dbReference type="PRINTS" id="PR00449">
    <property type="entry name" value="RASTRNSFRMNG"/>
</dbReference>
<dbReference type="Gene3D" id="3.40.50.300">
    <property type="entry name" value="P-loop containing nucleotide triphosphate hydrolases"/>
    <property type="match status" value="1"/>
</dbReference>
<evidence type="ECO:0000256" key="1">
    <source>
        <dbReference type="ARBA" id="ARBA00022741"/>
    </source>
</evidence>
<accession>A0A3Q3XB60</accession>
<evidence type="ECO:0000313" key="4">
    <source>
        <dbReference type="Proteomes" id="UP000261620"/>
    </source>
</evidence>
<dbReference type="InterPro" id="IPR027417">
    <property type="entry name" value="P-loop_NTPase"/>
</dbReference>
<dbReference type="FunFam" id="3.40.50.300:FF:001447">
    <property type="entry name" value="Ras-related protein Rab-1B"/>
    <property type="match status" value="1"/>
</dbReference>
<keyword evidence="2" id="KW-0342">GTP-binding</keyword>
<dbReference type="Ensembl" id="ENSMMOT00000028793.1">
    <property type="protein sequence ID" value="ENSMMOP00000028313.1"/>
    <property type="gene ID" value="ENSMMOG00000021398.1"/>
</dbReference>